<dbReference type="EMBL" id="LSKU01000001">
    <property type="protein sequence ID" value="KXG43134.1"/>
    <property type="molecule type" value="Genomic_DNA"/>
</dbReference>
<name>A0A135L292_9BACI</name>
<proteinExistence type="predicted"/>
<dbReference type="InterPro" id="IPR009711">
    <property type="entry name" value="UPF0473"/>
</dbReference>
<gene>
    <name evidence="1" type="ORF">U473_03170</name>
</gene>
<dbReference type="AlphaFoldDB" id="A0A135L292"/>
<keyword evidence="2" id="KW-1185">Reference proteome</keyword>
<accession>A0A135L292</accession>
<comment type="caution">
    <text evidence="1">The sequence shown here is derived from an EMBL/GenBank/DDBJ whole genome shotgun (WGS) entry which is preliminary data.</text>
</comment>
<dbReference type="RefSeq" id="WP_068723245.1">
    <property type="nucleotide sequence ID" value="NZ_LSKU01000001.1"/>
</dbReference>
<sequence length="97" mass="11387">MKSGKAKEVHLLKEQLGSEITLYDENDQEHVFQLLLELIVDNTHYAFFQSPDDEKGDIEVLKVVKDENGKLELEYIEDDDEWEEAAELFDELTFHED</sequence>
<organism evidence="1 2">
    <name type="scientific">Tepidibacillus decaturensis</name>
    <dbReference type="NCBI Taxonomy" id="1413211"/>
    <lineage>
        <taxon>Bacteria</taxon>
        <taxon>Bacillati</taxon>
        <taxon>Bacillota</taxon>
        <taxon>Bacilli</taxon>
        <taxon>Bacillales</taxon>
        <taxon>Bacillaceae</taxon>
        <taxon>Tepidibacillus</taxon>
    </lineage>
</organism>
<reference evidence="1 2" key="1">
    <citation type="submission" date="2016-02" db="EMBL/GenBank/DDBJ databases">
        <title>Draft Genome for Tepidibacillus decaturensis nov. sp. Strain Z9, an Anaerobic, Moderately Thermophilic and Heterotrophic Bacterium from Deep Subsurface of the Illinois Basin, USA.</title>
        <authorList>
            <person name="Dong Y."/>
            <person name="Chang J.Y."/>
            <person name="Sanford R."/>
            <person name="Fouke B.W."/>
        </authorList>
    </citation>
    <scope>NUCLEOTIDE SEQUENCE [LARGE SCALE GENOMIC DNA]</scope>
    <source>
        <strain evidence="1 2">Z9</strain>
    </source>
</reference>
<dbReference type="STRING" id="1413211.U473_03170"/>
<dbReference type="Pfam" id="PF06949">
    <property type="entry name" value="DUF1292"/>
    <property type="match status" value="1"/>
</dbReference>
<dbReference type="Proteomes" id="UP000070352">
    <property type="component" value="Unassembled WGS sequence"/>
</dbReference>
<evidence type="ECO:0000313" key="1">
    <source>
        <dbReference type="EMBL" id="KXG43134.1"/>
    </source>
</evidence>
<dbReference type="OrthoDB" id="2990381at2"/>
<protein>
    <submittedName>
        <fullName evidence="1">Uncharacterized protein</fullName>
    </submittedName>
</protein>
<evidence type="ECO:0000313" key="2">
    <source>
        <dbReference type="Proteomes" id="UP000070352"/>
    </source>
</evidence>